<evidence type="ECO:0000256" key="1">
    <source>
        <dbReference type="SAM" id="MobiDB-lite"/>
    </source>
</evidence>
<dbReference type="EMBL" id="JAWDGP010001960">
    <property type="protein sequence ID" value="KAK3786518.1"/>
    <property type="molecule type" value="Genomic_DNA"/>
</dbReference>
<accession>A0AAE1AER4</accession>
<reference evidence="2" key="1">
    <citation type="journal article" date="2023" name="G3 (Bethesda)">
        <title>A reference genome for the long-term kleptoplast-retaining sea slug Elysia crispata morphotype clarki.</title>
        <authorList>
            <person name="Eastman K.E."/>
            <person name="Pendleton A.L."/>
            <person name="Shaikh M.A."/>
            <person name="Suttiyut T."/>
            <person name="Ogas R."/>
            <person name="Tomko P."/>
            <person name="Gavelis G."/>
            <person name="Widhalm J.R."/>
            <person name="Wisecaver J.H."/>
        </authorList>
    </citation>
    <scope>NUCLEOTIDE SEQUENCE</scope>
    <source>
        <strain evidence="2">ECLA1</strain>
    </source>
</reference>
<evidence type="ECO:0000313" key="3">
    <source>
        <dbReference type="Proteomes" id="UP001283361"/>
    </source>
</evidence>
<dbReference type="Proteomes" id="UP001283361">
    <property type="component" value="Unassembled WGS sequence"/>
</dbReference>
<gene>
    <name evidence="2" type="ORF">RRG08_046413</name>
</gene>
<protein>
    <submittedName>
        <fullName evidence="2">Uncharacterized protein</fullName>
    </submittedName>
</protein>
<name>A0AAE1AER4_9GAST</name>
<feature type="compositionally biased region" description="Basic and acidic residues" evidence="1">
    <location>
        <begin position="109"/>
        <end position="122"/>
    </location>
</feature>
<comment type="caution">
    <text evidence="2">The sequence shown here is derived from an EMBL/GenBank/DDBJ whole genome shotgun (WGS) entry which is preliminary data.</text>
</comment>
<evidence type="ECO:0000313" key="2">
    <source>
        <dbReference type="EMBL" id="KAK3786518.1"/>
    </source>
</evidence>
<organism evidence="2 3">
    <name type="scientific">Elysia crispata</name>
    <name type="common">lettuce slug</name>
    <dbReference type="NCBI Taxonomy" id="231223"/>
    <lineage>
        <taxon>Eukaryota</taxon>
        <taxon>Metazoa</taxon>
        <taxon>Spiralia</taxon>
        <taxon>Lophotrochozoa</taxon>
        <taxon>Mollusca</taxon>
        <taxon>Gastropoda</taxon>
        <taxon>Heterobranchia</taxon>
        <taxon>Euthyneura</taxon>
        <taxon>Panpulmonata</taxon>
        <taxon>Sacoglossa</taxon>
        <taxon>Placobranchoidea</taxon>
        <taxon>Plakobranchidae</taxon>
        <taxon>Elysia</taxon>
    </lineage>
</organism>
<proteinExistence type="predicted"/>
<dbReference type="AlphaFoldDB" id="A0AAE1AER4"/>
<sequence length="122" mass="14049">MVTQGGKITKAENLIHKAASVIKSDDSRERKRMRMEQIAEFMRDGQIPVAEEDDVDKDIFEVYEIGHKESLESINLGPNLTKEYQEELGKLPDEFNKLFTSDPGMTDVIQHHTDSQMLRDRI</sequence>
<keyword evidence="3" id="KW-1185">Reference proteome</keyword>
<feature type="region of interest" description="Disordered" evidence="1">
    <location>
        <begin position="102"/>
        <end position="122"/>
    </location>
</feature>